<sequence length="151" mass="16462">MANAELSQGNAEVDSSFSIPRGGPIFVPDFVTSQTRVSTFESEVFHLLESLKAELGSEPAEFDEDISVNELKIYSDEELVSEAMRIAFEDDQMAGTSSLDQGGNVCGSVYATMLGLKMIAGDWTLVNQLHVNPLVAIPLILVMMEKRMMPA</sequence>
<dbReference type="EMBL" id="GISG01243621">
    <property type="protein sequence ID" value="MBA4669481.1"/>
    <property type="molecule type" value="Transcribed_RNA"/>
</dbReference>
<reference evidence="1" key="1">
    <citation type="journal article" date="2013" name="J. Plant Res.">
        <title>Effect of fungi and light on seed germination of three Opuntia species from semiarid lands of central Mexico.</title>
        <authorList>
            <person name="Delgado-Sanchez P."/>
            <person name="Jimenez-Bremont J.F."/>
            <person name="Guerrero-Gonzalez Mde L."/>
            <person name="Flores J."/>
        </authorList>
    </citation>
    <scope>NUCLEOTIDE SEQUENCE</scope>
    <source>
        <tissue evidence="1">Cladode</tissue>
    </source>
</reference>
<accession>A0A7C9EGX4</accession>
<evidence type="ECO:0000313" key="1">
    <source>
        <dbReference type="EMBL" id="MBA4669481.1"/>
    </source>
</evidence>
<protein>
    <submittedName>
        <fullName evidence="1">Uncharacterized protein</fullName>
    </submittedName>
</protein>
<reference evidence="1" key="2">
    <citation type="submission" date="2020-07" db="EMBL/GenBank/DDBJ databases">
        <authorList>
            <person name="Vera ALvarez R."/>
            <person name="Arias-Moreno D.M."/>
            <person name="Jimenez-Jacinto V."/>
            <person name="Jimenez-Bremont J.F."/>
            <person name="Swaminathan K."/>
            <person name="Moose S.P."/>
            <person name="Guerrero-Gonzalez M.L."/>
            <person name="Marino-Ramirez L."/>
            <person name="Landsman D."/>
            <person name="Rodriguez-Kessler M."/>
            <person name="Delgado-Sanchez P."/>
        </authorList>
    </citation>
    <scope>NUCLEOTIDE SEQUENCE</scope>
    <source>
        <tissue evidence="1">Cladode</tissue>
    </source>
</reference>
<name>A0A7C9EGX4_OPUST</name>
<proteinExistence type="predicted"/>
<organism evidence="1">
    <name type="scientific">Opuntia streptacantha</name>
    <name type="common">Prickly pear cactus</name>
    <name type="synonym">Opuntia cardona</name>
    <dbReference type="NCBI Taxonomy" id="393608"/>
    <lineage>
        <taxon>Eukaryota</taxon>
        <taxon>Viridiplantae</taxon>
        <taxon>Streptophyta</taxon>
        <taxon>Embryophyta</taxon>
        <taxon>Tracheophyta</taxon>
        <taxon>Spermatophyta</taxon>
        <taxon>Magnoliopsida</taxon>
        <taxon>eudicotyledons</taxon>
        <taxon>Gunneridae</taxon>
        <taxon>Pentapetalae</taxon>
        <taxon>Caryophyllales</taxon>
        <taxon>Cactineae</taxon>
        <taxon>Cactaceae</taxon>
        <taxon>Opuntioideae</taxon>
        <taxon>Opuntia</taxon>
    </lineage>
</organism>
<dbReference type="AlphaFoldDB" id="A0A7C9EGX4"/>